<dbReference type="FunFam" id="3.20.20.140:FF:000005">
    <property type="entry name" value="TatD family hydrolase"/>
    <property type="match status" value="1"/>
</dbReference>
<dbReference type="GO" id="GO:0016788">
    <property type="term" value="F:hydrolase activity, acting on ester bonds"/>
    <property type="evidence" value="ECO:0007669"/>
    <property type="project" value="InterPro"/>
</dbReference>
<dbReference type="EMBL" id="MNZM01000093">
    <property type="protein sequence ID" value="OIP83144.1"/>
    <property type="molecule type" value="Genomic_DNA"/>
</dbReference>
<feature type="binding site" evidence="3">
    <location>
        <position position="7"/>
    </location>
    <ligand>
        <name>a divalent metal cation</name>
        <dbReference type="ChEBI" id="CHEBI:60240"/>
        <label>1</label>
    </ligand>
</feature>
<dbReference type="SUPFAM" id="SSF51556">
    <property type="entry name" value="Metallo-dependent hydrolases"/>
    <property type="match status" value="1"/>
</dbReference>
<protein>
    <recommendedName>
        <fullName evidence="6">Hydrolase TatD</fullName>
    </recommendedName>
</protein>
<dbReference type="PIRSF" id="PIRSF005902">
    <property type="entry name" value="DNase_TatD"/>
    <property type="match status" value="1"/>
</dbReference>
<name>A0A1J5HW21_9BACT</name>
<dbReference type="Proteomes" id="UP000183758">
    <property type="component" value="Unassembled WGS sequence"/>
</dbReference>
<feature type="binding site" evidence="3">
    <location>
        <position position="5"/>
    </location>
    <ligand>
        <name>a divalent metal cation</name>
        <dbReference type="ChEBI" id="CHEBI:60240"/>
        <label>1</label>
    </ligand>
</feature>
<dbReference type="CDD" id="cd01310">
    <property type="entry name" value="TatD_DNAse"/>
    <property type="match status" value="1"/>
</dbReference>
<dbReference type="InterPro" id="IPR001130">
    <property type="entry name" value="TatD-like"/>
</dbReference>
<feature type="binding site" evidence="3">
    <location>
        <position position="141"/>
    </location>
    <ligand>
        <name>a divalent metal cation</name>
        <dbReference type="ChEBI" id="CHEBI:60240"/>
        <label>2</label>
    </ligand>
</feature>
<evidence type="ECO:0000256" key="1">
    <source>
        <dbReference type="ARBA" id="ARBA00022723"/>
    </source>
</evidence>
<evidence type="ECO:0000256" key="3">
    <source>
        <dbReference type="PIRSR" id="PIRSR005902-1"/>
    </source>
</evidence>
<proteinExistence type="predicted"/>
<sequence length="321" mass="36392">MFDTHCHLNFKAFKNSYDQVIKDAYKVGVKNIVIPGTDIETSQKAVEIAEKYNGIYATVGIHPHHANVGADFMSAHLQEIEKLITYPKVVAIGEVGLDKHEYQNTKYEKYVVDNQFINAQKALLTEQIKLAITYKKSLILHNREAKKEILEALIKPAVAKALAGKAVFHCCEPDFELLNFAIKHHIYIGVDGDVTFNQEKQEFIKKVPLDLLVLETDSPYLLPRPPRKPACWRCGRSELLRSKKAYPNKPENIKIIAKFIAQLCGQPVDLIKEKTTENAKKLFFCNLIYGFGATKTGEKQLQQKQGPLNMNAFVNQLQLPK</sequence>
<dbReference type="PROSITE" id="PS01137">
    <property type="entry name" value="TATD_1"/>
    <property type="match status" value="1"/>
</dbReference>
<dbReference type="Pfam" id="PF01026">
    <property type="entry name" value="TatD_DNase"/>
    <property type="match status" value="1"/>
</dbReference>
<dbReference type="InterPro" id="IPR032466">
    <property type="entry name" value="Metal_Hydrolase"/>
</dbReference>
<evidence type="ECO:0000313" key="4">
    <source>
        <dbReference type="EMBL" id="OIP83144.1"/>
    </source>
</evidence>
<dbReference type="PANTHER" id="PTHR46124">
    <property type="entry name" value="D-AMINOACYL-TRNA DEACYLASE"/>
    <property type="match status" value="1"/>
</dbReference>
<reference evidence="4 5" key="1">
    <citation type="journal article" date="2016" name="Environ. Microbiol.">
        <title>Genomic resolution of a cold subsurface aquifer community provides metabolic insights for novel microbes adapted to high CO concentrations.</title>
        <authorList>
            <person name="Probst A.J."/>
            <person name="Castelle C.J."/>
            <person name="Singh A."/>
            <person name="Brown C.T."/>
            <person name="Anantharaman K."/>
            <person name="Sharon I."/>
            <person name="Hug L.A."/>
            <person name="Burstein D."/>
            <person name="Emerson J.B."/>
            <person name="Thomas B.C."/>
            <person name="Banfield J.F."/>
        </authorList>
    </citation>
    <scope>NUCLEOTIDE SEQUENCE [LARGE SCALE GENOMIC DNA]</scope>
    <source>
        <strain evidence="4">CG2_30_33_16</strain>
    </source>
</reference>
<dbReference type="Gene3D" id="3.20.20.140">
    <property type="entry name" value="Metal-dependent hydrolases"/>
    <property type="match status" value="1"/>
</dbReference>
<dbReference type="GO" id="GO:0046872">
    <property type="term" value="F:metal ion binding"/>
    <property type="evidence" value="ECO:0007669"/>
    <property type="project" value="UniProtKB-KW"/>
</dbReference>
<comment type="caution">
    <text evidence="4">The sequence shown here is derived from an EMBL/GenBank/DDBJ whole genome shotgun (WGS) entry which is preliminary data.</text>
</comment>
<organism evidence="4 5">
    <name type="scientific">Candidatus Roizmanbacteria bacterium CG2_30_33_16</name>
    <dbReference type="NCBI Taxonomy" id="1805340"/>
    <lineage>
        <taxon>Bacteria</taxon>
        <taxon>Candidatus Roizmaniibacteriota</taxon>
    </lineage>
</organism>
<evidence type="ECO:0000313" key="5">
    <source>
        <dbReference type="Proteomes" id="UP000183758"/>
    </source>
</evidence>
<keyword evidence="1 3" id="KW-0479">Metal-binding</keyword>
<feature type="binding site" evidence="3">
    <location>
        <position position="217"/>
    </location>
    <ligand>
        <name>a divalent metal cation</name>
        <dbReference type="ChEBI" id="CHEBI:60240"/>
        <label>1</label>
    </ligand>
</feature>
<feature type="binding site" evidence="3">
    <location>
        <position position="169"/>
    </location>
    <ligand>
        <name>a divalent metal cation</name>
        <dbReference type="ChEBI" id="CHEBI:60240"/>
        <label>2</label>
    </ligand>
</feature>
<accession>A0A1J5HW21</accession>
<feature type="binding site" evidence="3">
    <location>
        <position position="94"/>
    </location>
    <ligand>
        <name>a divalent metal cation</name>
        <dbReference type="ChEBI" id="CHEBI:60240"/>
        <label>1</label>
    </ligand>
</feature>
<evidence type="ECO:0000256" key="2">
    <source>
        <dbReference type="ARBA" id="ARBA00022801"/>
    </source>
</evidence>
<dbReference type="AlphaFoldDB" id="A0A1J5HW21"/>
<keyword evidence="2" id="KW-0378">Hydrolase</keyword>
<gene>
    <name evidence="4" type="ORF">AUK04_03775</name>
</gene>
<evidence type="ECO:0008006" key="6">
    <source>
        <dbReference type="Google" id="ProtNLM"/>
    </source>
</evidence>
<dbReference type="PANTHER" id="PTHR46124:SF2">
    <property type="entry name" value="D-AMINOACYL-TRNA DEACYLASE"/>
    <property type="match status" value="1"/>
</dbReference>
<dbReference type="InterPro" id="IPR018228">
    <property type="entry name" value="DNase_TatD-rel_CS"/>
</dbReference>